<organism evidence="5 6">
    <name type="scientific">Flavobacterium ardleyense</name>
    <dbReference type="NCBI Taxonomy" id="2038737"/>
    <lineage>
        <taxon>Bacteria</taxon>
        <taxon>Pseudomonadati</taxon>
        <taxon>Bacteroidota</taxon>
        <taxon>Flavobacteriia</taxon>
        <taxon>Flavobacteriales</taxon>
        <taxon>Flavobacteriaceae</taxon>
        <taxon>Flavobacterium</taxon>
    </lineage>
</organism>
<accession>A0ABW5Z517</accession>
<dbReference type="PANTHER" id="PTHR39181">
    <property type="entry name" value="TYROSINE-PROTEIN PHOSPHATASE YWQE"/>
    <property type="match status" value="1"/>
</dbReference>
<dbReference type="EC" id="3.1.3.48" evidence="2"/>
<dbReference type="Pfam" id="PF19567">
    <property type="entry name" value="CpsB_CapC"/>
    <property type="match status" value="1"/>
</dbReference>
<dbReference type="InterPro" id="IPR016667">
    <property type="entry name" value="Caps_polysacc_synth_CpsB/CapC"/>
</dbReference>
<evidence type="ECO:0000256" key="3">
    <source>
        <dbReference type="ARBA" id="ARBA00022801"/>
    </source>
</evidence>
<comment type="catalytic activity">
    <reaction evidence="4">
        <text>O-phospho-L-tyrosyl-[protein] + H2O = L-tyrosyl-[protein] + phosphate</text>
        <dbReference type="Rhea" id="RHEA:10684"/>
        <dbReference type="Rhea" id="RHEA-COMP:10136"/>
        <dbReference type="Rhea" id="RHEA-COMP:20101"/>
        <dbReference type="ChEBI" id="CHEBI:15377"/>
        <dbReference type="ChEBI" id="CHEBI:43474"/>
        <dbReference type="ChEBI" id="CHEBI:46858"/>
        <dbReference type="ChEBI" id="CHEBI:61978"/>
        <dbReference type="EC" id="3.1.3.48"/>
    </reaction>
</comment>
<sequence>MLSLFKTKPKLAELIPNGYVDIHSHALPGIDDGAKNMQDSDFLLTSMSSLGFSKVITTPHTMGNVWSNTSETINNALNDVKVNLSSISEKVKLEAASEYFLDEKLMELVQQSKLLPLKENYILVEMSYLNAPMQLYDFLFELQLKGYQLILAHPERYSFFHNRKKEYDKLKKAGCMFQLNLLATVGYYGKDVALVSDYLMKEGMYDFVGSDIHHQKHLQSFGGKIIVSQQKVLQQLLENNKFFK</sequence>
<reference evidence="6" key="1">
    <citation type="journal article" date="2019" name="Int. J. Syst. Evol. Microbiol.">
        <title>The Global Catalogue of Microorganisms (GCM) 10K type strain sequencing project: providing services to taxonomists for standard genome sequencing and annotation.</title>
        <authorList>
            <consortium name="The Broad Institute Genomics Platform"/>
            <consortium name="The Broad Institute Genome Sequencing Center for Infectious Disease"/>
            <person name="Wu L."/>
            <person name="Ma J."/>
        </authorList>
    </citation>
    <scope>NUCLEOTIDE SEQUENCE [LARGE SCALE GENOMIC DNA]</scope>
    <source>
        <strain evidence="6">KCTC 52644</strain>
    </source>
</reference>
<evidence type="ECO:0000313" key="6">
    <source>
        <dbReference type="Proteomes" id="UP001597549"/>
    </source>
</evidence>
<keyword evidence="3" id="KW-0378">Hydrolase</keyword>
<evidence type="ECO:0000256" key="4">
    <source>
        <dbReference type="ARBA" id="ARBA00051722"/>
    </source>
</evidence>
<name>A0ABW5Z517_9FLAO</name>
<evidence type="ECO:0000256" key="2">
    <source>
        <dbReference type="ARBA" id="ARBA00013064"/>
    </source>
</evidence>
<proteinExistence type="inferred from homology"/>
<evidence type="ECO:0000256" key="1">
    <source>
        <dbReference type="ARBA" id="ARBA00005750"/>
    </source>
</evidence>
<dbReference type="Proteomes" id="UP001597549">
    <property type="component" value="Unassembled WGS sequence"/>
</dbReference>
<comment type="similarity">
    <text evidence="1">Belongs to the metallo-dependent hydrolases superfamily. CpsB/CapC family.</text>
</comment>
<keyword evidence="6" id="KW-1185">Reference proteome</keyword>
<gene>
    <name evidence="5" type="ORF">ACFSX9_00665</name>
</gene>
<dbReference type="RefSeq" id="WP_379803123.1">
    <property type="nucleotide sequence ID" value="NZ_JBHUOL010000003.1"/>
</dbReference>
<dbReference type="PIRSF" id="PIRSF016557">
    <property type="entry name" value="Caps_synth_CpsB"/>
    <property type="match status" value="1"/>
</dbReference>
<dbReference type="EMBL" id="JBHUOL010000003">
    <property type="protein sequence ID" value="MFD2907236.1"/>
    <property type="molecule type" value="Genomic_DNA"/>
</dbReference>
<dbReference type="InterPro" id="IPR016195">
    <property type="entry name" value="Pol/histidinol_Pase-like"/>
</dbReference>
<dbReference type="PANTHER" id="PTHR39181:SF1">
    <property type="entry name" value="TYROSINE-PROTEIN PHOSPHATASE YWQE"/>
    <property type="match status" value="1"/>
</dbReference>
<dbReference type="SUPFAM" id="SSF89550">
    <property type="entry name" value="PHP domain-like"/>
    <property type="match status" value="1"/>
</dbReference>
<dbReference type="Gene3D" id="3.20.20.140">
    <property type="entry name" value="Metal-dependent hydrolases"/>
    <property type="match status" value="1"/>
</dbReference>
<comment type="caution">
    <text evidence="5">The sequence shown here is derived from an EMBL/GenBank/DDBJ whole genome shotgun (WGS) entry which is preliminary data.</text>
</comment>
<evidence type="ECO:0000313" key="5">
    <source>
        <dbReference type="EMBL" id="MFD2907236.1"/>
    </source>
</evidence>
<protein>
    <recommendedName>
        <fullName evidence="2">protein-tyrosine-phosphatase</fullName>
        <ecNumber evidence="2">3.1.3.48</ecNumber>
    </recommendedName>
</protein>